<organism evidence="2 3">
    <name type="scientific">Methylopila jiangsuensis</name>
    <dbReference type="NCBI Taxonomy" id="586230"/>
    <lineage>
        <taxon>Bacteria</taxon>
        <taxon>Pseudomonadati</taxon>
        <taxon>Pseudomonadota</taxon>
        <taxon>Alphaproteobacteria</taxon>
        <taxon>Hyphomicrobiales</taxon>
        <taxon>Methylopilaceae</taxon>
        <taxon>Methylopila</taxon>
    </lineage>
</organism>
<name>A0A9W6N591_9HYPH</name>
<gene>
    <name evidence="2" type="ORF">GCM10008171_32650</name>
</gene>
<keyword evidence="3" id="KW-1185">Reference proteome</keyword>
<dbReference type="Pfam" id="PF10073">
    <property type="entry name" value="GapR_DNA-bd"/>
    <property type="match status" value="1"/>
</dbReference>
<proteinExistence type="predicted"/>
<protein>
    <submittedName>
        <fullName evidence="2">UPF0335 protein</fullName>
    </submittedName>
</protein>
<dbReference type="GO" id="GO:0003677">
    <property type="term" value="F:DNA binding"/>
    <property type="evidence" value="ECO:0007669"/>
    <property type="project" value="InterPro"/>
</dbReference>
<dbReference type="RefSeq" id="WP_271205831.1">
    <property type="nucleotide sequence ID" value="NZ_BSFK01000016.1"/>
</dbReference>
<dbReference type="AlphaFoldDB" id="A0A9W6N591"/>
<reference evidence="2" key="2">
    <citation type="submission" date="2023-01" db="EMBL/GenBank/DDBJ databases">
        <authorList>
            <person name="Sun Q."/>
            <person name="Evtushenko L."/>
        </authorList>
    </citation>
    <scope>NUCLEOTIDE SEQUENCE</scope>
    <source>
        <strain evidence="2">VKM B-2555</strain>
    </source>
</reference>
<evidence type="ECO:0000313" key="3">
    <source>
        <dbReference type="Proteomes" id="UP001143364"/>
    </source>
</evidence>
<dbReference type="Proteomes" id="UP001143364">
    <property type="component" value="Unassembled WGS sequence"/>
</dbReference>
<evidence type="ECO:0000259" key="1">
    <source>
        <dbReference type="Pfam" id="PF10073"/>
    </source>
</evidence>
<comment type="caution">
    <text evidence="2">The sequence shown here is derived from an EMBL/GenBank/DDBJ whole genome shotgun (WGS) entry which is preliminary data.</text>
</comment>
<dbReference type="InterPro" id="IPR046367">
    <property type="entry name" value="GapR-like_DNA-bd"/>
</dbReference>
<dbReference type="EMBL" id="BSFK01000016">
    <property type="protein sequence ID" value="GLK78011.1"/>
    <property type="molecule type" value="Genomic_DNA"/>
</dbReference>
<accession>A0A9W6N591</accession>
<feature type="domain" description="GapR-like DNA-binding" evidence="1">
    <location>
        <begin position="10"/>
        <end position="81"/>
    </location>
</feature>
<reference evidence="2" key="1">
    <citation type="journal article" date="2014" name="Int. J. Syst. Evol. Microbiol.">
        <title>Complete genome sequence of Corynebacterium casei LMG S-19264T (=DSM 44701T), isolated from a smear-ripened cheese.</title>
        <authorList>
            <consortium name="US DOE Joint Genome Institute (JGI-PGF)"/>
            <person name="Walter F."/>
            <person name="Albersmeier A."/>
            <person name="Kalinowski J."/>
            <person name="Ruckert C."/>
        </authorList>
    </citation>
    <scope>NUCLEOTIDE SEQUENCE</scope>
    <source>
        <strain evidence="2">VKM B-2555</strain>
    </source>
</reference>
<sequence length="84" mass="9625">MSIASPDSFAKDHLRSFVDRIESEEAEIRDRNQIKSEIYKEAKAMGFDVKALRKVIGDRRQDPDKRAELEAIVDLYKQALGMPS</sequence>
<evidence type="ECO:0000313" key="2">
    <source>
        <dbReference type="EMBL" id="GLK78011.1"/>
    </source>
</evidence>